<dbReference type="EMBL" id="BTGU01000043">
    <property type="protein sequence ID" value="GMN52744.1"/>
    <property type="molecule type" value="Genomic_DNA"/>
</dbReference>
<protein>
    <submittedName>
        <fullName evidence="1">Uncharacterized protein</fullName>
    </submittedName>
</protein>
<evidence type="ECO:0000313" key="2">
    <source>
        <dbReference type="Proteomes" id="UP001187192"/>
    </source>
</evidence>
<name>A0AA88AHL5_FICCA</name>
<accession>A0AA88AHL5</accession>
<reference evidence="1" key="1">
    <citation type="submission" date="2023-07" db="EMBL/GenBank/DDBJ databases">
        <title>draft genome sequence of fig (Ficus carica).</title>
        <authorList>
            <person name="Takahashi T."/>
            <person name="Nishimura K."/>
        </authorList>
    </citation>
    <scope>NUCLEOTIDE SEQUENCE</scope>
</reference>
<keyword evidence="2" id="KW-1185">Reference proteome</keyword>
<organism evidence="1 2">
    <name type="scientific">Ficus carica</name>
    <name type="common">Common fig</name>
    <dbReference type="NCBI Taxonomy" id="3494"/>
    <lineage>
        <taxon>Eukaryota</taxon>
        <taxon>Viridiplantae</taxon>
        <taxon>Streptophyta</taxon>
        <taxon>Embryophyta</taxon>
        <taxon>Tracheophyta</taxon>
        <taxon>Spermatophyta</taxon>
        <taxon>Magnoliopsida</taxon>
        <taxon>eudicotyledons</taxon>
        <taxon>Gunneridae</taxon>
        <taxon>Pentapetalae</taxon>
        <taxon>rosids</taxon>
        <taxon>fabids</taxon>
        <taxon>Rosales</taxon>
        <taxon>Moraceae</taxon>
        <taxon>Ficeae</taxon>
        <taxon>Ficus</taxon>
    </lineage>
</organism>
<dbReference type="Proteomes" id="UP001187192">
    <property type="component" value="Unassembled WGS sequence"/>
</dbReference>
<sequence length="39" mass="4541">MRRGDLEGNEILPWDVFVELTRKNTEKSQQEAQQSAAHQ</sequence>
<evidence type="ECO:0000313" key="1">
    <source>
        <dbReference type="EMBL" id="GMN52744.1"/>
    </source>
</evidence>
<comment type="caution">
    <text evidence="1">The sequence shown here is derived from an EMBL/GenBank/DDBJ whole genome shotgun (WGS) entry which is preliminary data.</text>
</comment>
<proteinExistence type="predicted"/>
<dbReference type="AlphaFoldDB" id="A0AA88AHL5"/>
<gene>
    <name evidence="1" type="ORF">TIFTF001_021895</name>
</gene>